<keyword evidence="3 4" id="KW-0472">Membrane</keyword>
<feature type="domain" description="Major facilitator superfamily (MFS) profile" evidence="5">
    <location>
        <begin position="1"/>
        <end position="391"/>
    </location>
</feature>
<keyword evidence="7" id="KW-1185">Reference proteome</keyword>
<feature type="transmembrane region" description="Helical" evidence="4">
    <location>
        <begin position="41"/>
        <end position="63"/>
    </location>
</feature>
<feature type="transmembrane region" description="Helical" evidence="4">
    <location>
        <begin position="174"/>
        <end position="191"/>
    </location>
</feature>
<keyword evidence="1 4" id="KW-0812">Transmembrane</keyword>
<protein>
    <submittedName>
        <fullName evidence="6">MFS transporter</fullName>
    </submittedName>
</protein>
<dbReference type="Pfam" id="PF07690">
    <property type="entry name" value="MFS_1"/>
    <property type="match status" value="1"/>
</dbReference>
<comment type="caution">
    <text evidence="6">The sequence shown here is derived from an EMBL/GenBank/DDBJ whole genome shotgun (WGS) entry which is preliminary data.</text>
</comment>
<dbReference type="PROSITE" id="PS50850">
    <property type="entry name" value="MFS"/>
    <property type="match status" value="1"/>
</dbReference>
<organism evidence="6 7">
    <name type="scientific">Phenylobacterium glaciei</name>
    <dbReference type="NCBI Taxonomy" id="2803784"/>
    <lineage>
        <taxon>Bacteria</taxon>
        <taxon>Pseudomonadati</taxon>
        <taxon>Pseudomonadota</taxon>
        <taxon>Alphaproteobacteria</taxon>
        <taxon>Caulobacterales</taxon>
        <taxon>Caulobacteraceae</taxon>
        <taxon>Phenylobacterium</taxon>
    </lineage>
</organism>
<evidence type="ECO:0000259" key="5">
    <source>
        <dbReference type="PROSITE" id="PS50850"/>
    </source>
</evidence>
<feature type="transmembrane region" description="Helical" evidence="4">
    <location>
        <begin position="244"/>
        <end position="266"/>
    </location>
</feature>
<dbReference type="GO" id="GO:0022857">
    <property type="term" value="F:transmembrane transporter activity"/>
    <property type="evidence" value="ECO:0007669"/>
    <property type="project" value="InterPro"/>
</dbReference>
<dbReference type="PANTHER" id="PTHR23520:SF5">
    <property type="entry name" value="TRANSPORTER, PUTATIVE (AFU_ORTHOLOGUE AFUA_3G04000)-RELATED"/>
    <property type="match status" value="1"/>
</dbReference>
<dbReference type="EMBL" id="JAGSGD010000001">
    <property type="protein sequence ID" value="MBR7621028.1"/>
    <property type="molecule type" value="Genomic_DNA"/>
</dbReference>
<dbReference type="InterPro" id="IPR020846">
    <property type="entry name" value="MFS_dom"/>
</dbReference>
<feature type="transmembrane region" description="Helical" evidence="4">
    <location>
        <begin position="212"/>
        <end position="238"/>
    </location>
</feature>
<feature type="transmembrane region" description="Helical" evidence="4">
    <location>
        <begin position="16"/>
        <end position="35"/>
    </location>
</feature>
<gene>
    <name evidence="6" type="ORF">JKL49_16665</name>
</gene>
<accession>A0A941D588</accession>
<evidence type="ECO:0000256" key="4">
    <source>
        <dbReference type="SAM" id="Phobius"/>
    </source>
</evidence>
<keyword evidence="2 4" id="KW-1133">Transmembrane helix</keyword>
<reference evidence="6" key="1">
    <citation type="submission" date="2021-04" db="EMBL/GenBank/DDBJ databases">
        <title>Draft genome assembly of strain Phenylobacterium sp. 20VBR1 using MiniION and Illumina platforms.</title>
        <authorList>
            <person name="Thomas F.A."/>
            <person name="Krishnan K.P."/>
            <person name="Sinha R.K."/>
        </authorList>
    </citation>
    <scope>NUCLEOTIDE SEQUENCE</scope>
    <source>
        <strain evidence="6">20VBR1</strain>
    </source>
</reference>
<evidence type="ECO:0000313" key="6">
    <source>
        <dbReference type="EMBL" id="MBR7621028.1"/>
    </source>
</evidence>
<feature type="transmembrane region" description="Helical" evidence="4">
    <location>
        <begin position="365"/>
        <end position="387"/>
    </location>
</feature>
<feature type="transmembrane region" description="Helical" evidence="4">
    <location>
        <begin position="287"/>
        <end position="309"/>
    </location>
</feature>
<name>A0A941D588_9CAUL</name>
<dbReference type="Gene3D" id="1.20.1250.20">
    <property type="entry name" value="MFS general substrate transporter like domains"/>
    <property type="match status" value="1"/>
</dbReference>
<evidence type="ECO:0000256" key="3">
    <source>
        <dbReference type="ARBA" id="ARBA00023136"/>
    </source>
</evidence>
<evidence type="ECO:0000256" key="1">
    <source>
        <dbReference type="ARBA" id="ARBA00022692"/>
    </source>
</evidence>
<evidence type="ECO:0000313" key="7">
    <source>
        <dbReference type="Proteomes" id="UP000622580"/>
    </source>
</evidence>
<dbReference type="AlphaFoldDB" id="A0A941D588"/>
<dbReference type="InterPro" id="IPR011701">
    <property type="entry name" value="MFS"/>
</dbReference>
<feature type="transmembrane region" description="Helical" evidence="4">
    <location>
        <begin position="70"/>
        <end position="88"/>
    </location>
</feature>
<sequence length="397" mass="41728">MTGSARTLLLTRGLRAFGDGFVALLLPVYLIALGFSPLQVGMLTTATLLGSAALTLVVGAVAHRVSTRRLLIAVSALMCLTGLAFAGLGGFWPLVIVGCIGTLNPSGGDVSPFLPLEQSMLAHSAPDAERTSLFARYSLTGSLMVAGGALAVGLAEQLGRHFAWTHLDIARGMFGLYAILGLVVMGLYRGLPAVESDAEKARQPLGPSRNRVFLLAGLFSIDSFGGGFLVQSLLALYLFQHYGLSLTTASALFFWMGVLTAFSQLASGRLARRIGLVNTMVFTHIPANICLMLVAFAPSLPVAIGLLLVRSTLSAMDVPARSSYVMAIVTPPERAAAASLTNVPRSLASALSPSIAGLLLTLSPFAWPLLIGGGLKIGYDLLLLLMFRTVKPPEEMD</sequence>
<dbReference type="Proteomes" id="UP000622580">
    <property type="component" value="Unassembled WGS sequence"/>
</dbReference>
<proteinExistence type="predicted"/>
<dbReference type="RefSeq" id="WP_215341850.1">
    <property type="nucleotide sequence ID" value="NZ_JAGSGD010000001.1"/>
</dbReference>
<dbReference type="PANTHER" id="PTHR23520">
    <property type="entry name" value="TRANSPORTER, PUTATIVE (AFU_ORTHOLOGUE AFUA_3G04000)-RELATED"/>
    <property type="match status" value="1"/>
</dbReference>
<evidence type="ECO:0000256" key="2">
    <source>
        <dbReference type="ARBA" id="ARBA00022989"/>
    </source>
</evidence>
<dbReference type="SUPFAM" id="SSF103473">
    <property type="entry name" value="MFS general substrate transporter"/>
    <property type="match status" value="1"/>
</dbReference>
<dbReference type="InterPro" id="IPR036259">
    <property type="entry name" value="MFS_trans_sf"/>
</dbReference>